<dbReference type="InterPro" id="IPR053741">
    <property type="entry name" value="Ser_Fungal_Prot_Inhib_sf"/>
</dbReference>
<name>A0A147BE02_IXORI</name>
<feature type="signal peptide" evidence="2">
    <location>
        <begin position="1"/>
        <end position="18"/>
    </location>
</feature>
<evidence type="ECO:0000313" key="3">
    <source>
        <dbReference type="EMBL" id="JAR88981.1"/>
    </source>
</evidence>
<proteinExistence type="predicted"/>
<organism evidence="3">
    <name type="scientific">Ixodes ricinus</name>
    <name type="common">Common tick</name>
    <name type="synonym">Acarus ricinus</name>
    <dbReference type="NCBI Taxonomy" id="34613"/>
    <lineage>
        <taxon>Eukaryota</taxon>
        <taxon>Metazoa</taxon>
        <taxon>Ecdysozoa</taxon>
        <taxon>Arthropoda</taxon>
        <taxon>Chelicerata</taxon>
        <taxon>Arachnida</taxon>
        <taxon>Acari</taxon>
        <taxon>Parasitiformes</taxon>
        <taxon>Ixodida</taxon>
        <taxon>Ixodoidea</taxon>
        <taxon>Ixodidae</taxon>
        <taxon>Ixodinae</taxon>
        <taxon>Ixodes</taxon>
    </lineage>
</organism>
<feature type="chain" id="PRO_5007542054" evidence="2">
    <location>
        <begin position="19"/>
        <end position="118"/>
    </location>
</feature>
<reference evidence="3" key="1">
    <citation type="journal article" date="2018" name="PLoS Negl. Trop. Dis.">
        <title>Sialome diversity of ticks revealed by RNAseq of single tick salivary glands.</title>
        <authorList>
            <person name="Perner J."/>
            <person name="Kropackova S."/>
            <person name="Kopacek P."/>
            <person name="Ribeiro J.M."/>
        </authorList>
    </citation>
    <scope>NUCLEOTIDE SEQUENCE</scope>
    <source>
        <strain evidence="3">Siblings of single egg batch collected in Ceske Budejovice</strain>
        <tissue evidence="3">Salivary glands</tissue>
    </source>
</reference>
<sequence>MQTTSLILLLALAAAASAFVCLPDFCKNVQCKEVTVENCEGRVSTKGSLCGCCDSCILQLGVGERCLELLPLGVPPTAECKPGLHCDETAHTCVPLEESSSSPSQVADEDTPRTTKEH</sequence>
<evidence type="ECO:0000256" key="2">
    <source>
        <dbReference type="SAM" id="SignalP"/>
    </source>
</evidence>
<dbReference type="Gene3D" id="2.10.80.20">
    <property type="match status" value="1"/>
</dbReference>
<dbReference type="AlphaFoldDB" id="A0A147BE02"/>
<protein>
    <submittedName>
        <fullName evidence="3">Putative conserved secreted protein</fullName>
    </submittedName>
</protein>
<dbReference type="EMBL" id="GEGO01006423">
    <property type="protein sequence ID" value="JAR88981.1"/>
    <property type="molecule type" value="Transcribed_RNA"/>
</dbReference>
<keyword evidence="2" id="KW-0732">Signal</keyword>
<evidence type="ECO:0000256" key="1">
    <source>
        <dbReference type="SAM" id="MobiDB-lite"/>
    </source>
</evidence>
<accession>A0A147BE02</accession>
<feature type="region of interest" description="Disordered" evidence="1">
    <location>
        <begin position="95"/>
        <end position="118"/>
    </location>
</feature>